<proteinExistence type="inferred from homology"/>
<dbReference type="InterPro" id="IPR051793">
    <property type="entry name" value="NADH:flavin_oxidoreductase"/>
</dbReference>
<evidence type="ECO:0000256" key="4">
    <source>
        <dbReference type="ARBA" id="ARBA00022630"/>
    </source>
</evidence>
<comment type="similarity">
    <text evidence="3">In the N-terminal section; belongs to the NADH:flavin oxidoreductase/NADH oxidase family.</text>
</comment>
<dbReference type="GO" id="GO:0016491">
    <property type="term" value="F:oxidoreductase activity"/>
    <property type="evidence" value="ECO:0007669"/>
    <property type="project" value="UniProtKB-KW"/>
</dbReference>
<dbReference type="RefSeq" id="WP_217630306.1">
    <property type="nucleotide sequence ID" value="NZ_FNRT01000002.1"/>
</dbReference>
<feature type="domain" description="FAD/NAD(P)-binding" evidence="11">
    <location>
        <begin position="383"/>
        <end position="654"/>
    </location>
</feature>
<dbReference type="InterPro" id="IPR023753">
    <property type="entry name" value="FAD/NAD-binding_dom"/>
</dbReference>
<keyword evidence="8" id="KW-0408">Iron</keyword>
<dbReference type="GO" id="GO:0010181">
    <property type="term" value="F:FMN binding"/>
    <property type="evidence" value="ECO:0007669"/>
    <property type="project" value="InterPro"/>
</dbReference>
<dbReference type="Proteomes" id="UP000198742">
    <property type="component" value="Unassembled WGS sequence"/>
</dbReference>
<dbReference type="PANTHER" id="PTHR42917:SF2">
    <property type="entry name" value="2,4-DIENOYL-COA REDUCTASE [(2E)-ENOYL-COA-PRODUCING]"/>
    <property type="match status" value="1"/>
</dbReference>
<evidence type="ECO:0008006" key="14">
    <source>
        <dbReference type="Google" id="ProtNLM"/>
    </source>
</evidence>
<name>A0A1H4QWY4_9ACTN</name>
<sequence>MDALLSPVAVGPLELRNRVVVPGHTTNFGVQNRPTARHAAYHAERARGGAGLIITEAIRVHPTSAGRTLSLGCFEDAAVPSYAAMVDAVHEHGAAFFAQIMHAGRQANGEATRTAAWSASPIAWSTGAATPHAMGNADLATVVDSFGAAARRMREAGFDGLEVHAGHGHLLQQFLSPATNQRTDGWGGDLDGRMRLTREVLAAATAAGLPIGLRVSADEFLDGGLGPDDVIEIVERLRADVDLAYVHVSHSAYQATWSLSTQMADMSFGHAPFRHHAALFKKALPELPVIAVCRLDSLAEAAELVDAGEADLVALARPHIADPHLVNKHRDGVAARSCLACNQGCISRVEKSLPITCLVNPEVGAEQQWNKAWLDLGDPRRRRVLVVGGGPAGLEAALSAHRAGDRVTLVERDAQLGGQVRIAAAMPHRARLGLMVTDAVRAIEDTDVEVLLGTTLTAEEILAGAWDDVVVATGSRPRRHDFGAGVPVWTSVETAGKVAALDDLTGTTVAVWDEEGDWAAASLVEGLVACGARVHLLSPTPSLAARVTTYSKLALVPRLQAAGVRAHLMVGAAVTGPGEVTLTDTLSGDTSVITGVSALVDVGRPTAEDDLYRALDAARTDLVGERPDGVDVPRVHVVGDANSPRTALEAVFEGRIAGTFLGDTESAAARDVAFSY</sequence>
<keyword evidence="13" id="KW-1185">Reference proteome</keyword>
<evidence type="ECO:0000313" key="12">
    <source>
        <dbReference type="EMBL" id="SEC24189.1"/>
    </source>
</evidence>
<feature type="domain" description="NADH:flavin oxidoreductase/NADH oxidase N-terminal" evidence="10">
    <location>
        <begin position="4"/>
        <end position="333"/>
    </location>
</feature>
<comment type="cofactor">
    <cofactor evidence="1">
        <name>FMN</name>
        <dbReference type="ChEBI" id="CHEBI:58210"/>
    </cofactor>
</comment>
<evidence type="ECO:0000256" key="2">
    <source>
        <dbReference type="ARBA" id="ARBA00001966"/>
    </source>
</evidence>
<dbReference type="GO" id="GO:0051536">
    <property type="term" value="F:iron-sulfur cluster binding"/>
    <property type="evidence" value="ECO:0007669"/>
    <property type="project" value="UniProtKB-KW"/>
</dbReference>
<dbReference type="InterPro" id="IPR036188">
    <property type="entry name" value="FAD/NAD-bd_sf"/>
</dbReference>
<dbReference type="InterPro" id="IPR013785">
    <property type="entry name" value="Aldolase_TIM"/>
</dbReference>
<dbReference type="EMBL" id="FNRT01000002">
    <property type="protein sequence ID" value="SEC24189.1"/>
    <property type="molecule type" value="Genomic_DNA"/>
</dbReference>
<reference evidence="13" key="1">
    <citation type="submission" date="2016-10" db="EMBL/GenBank/DDBJ databases">
        <authorList>
            <person name="Varghese N."/>
            <person name="Submissions S."/>
        </authorList>
    </citation>
    <scope>NUCLEOTIDE SEQUENCE [LARGE SCALE GENOMIC DNA]</scope>
    <source>
        <strain evidence="13">DSM 22017</strain>
    </source>
</reference>
<keyword evidence="6" id="KW-0479">Metal-binding</keyword>
<evidence type="ECO:0000256" key="7">
    <source>
        <dbReference type="ARBA" id="ARBA00023002"/>
    </source>
</evidence>
<evidence type="ECO:0000259" key="10">
    <source>
        <dbReference type="Pfam" id="PF00724"/>
    </source>
</evidence>
<dbReference type="InterPro" id="IPR001155">
    <property type="entry name" value="OxRdtase_FMN_N"/>
</dbReference>
<gene>
    <name evidence="12" type="ORF">SAMN04489844_1938</name>
</gene>
<dbReference type="SUPFAM" id="SSF51905">
    <property type="entry name" value="FAD/NAD(P)-binding domain"/>
    <property type="match status" value="1"/>
</dbReference>
<dbReference type="STRING" id="402596.SAMN04489844_1938"/>
<organism evidence="12 13">
    <name type="scientific">Nocardioides exalbidus</name>
    <dbReference type="NCBI Taxonomy" id="402596"/>
    <lineage>
        <taxon>Bacteria</taxon>
        <taxon>Bacillati</taxon>
        <taxon>Actinomycetota</taxon>
        <taxon>Actinomycetes</taxon>
        <taxon>Propionibacteriales</taxon>
        <taxon>Nocardioidaceae</taxon>
        <taxon>Nocardioides</taxon>
    </lineage>
</organism>
<accession>A0A1H4QWY4</accession>
<dbReference type="SUPFAM" id="SSF51395">
    <property type="entry name" value="FMN-linked oxidoreductases"/>
    <property type="match status" value="1"/>
</dbReference>
<evidence type="ECO:0000256" key="1">
    <source>
        <dbReference type="ARBA" id="ARBA00001917"/>
    </source>
</evidence>
<dbReference type="PRINTS" id="PR00368">
    <property type="entry name" value="FADPNR"/>
</dbReference>
<dbReference type="Gene3D" id="3.50.50.60">
    <property type="entry name" value="FAD/NAD(P)-binding domain"/>
    <property type="match status" value="1"/>
</dbReference>
<evidence type="ECO:0000256" key="9">
    <source>
        <dbReference type="ARBA" id="ARBA00023014"/>
    </source>
</evidence>
<evidence type="ECO:0000256" key="3">
    <source>
        <dbReference type="ARBA" id="ARBA00011048"/>
    </source>
</evidence>
<evidence type="ECO:0000256" key="6">
    <source>
        <dbReference type="ARBA" id="ARBA00022723"/>
    </source>
</evidence>
<keyword evidence="5" id="KW-0288">FMN</keyword>
<evidence type="ECO:0000256" key="8">
    <source>
        <dbReference type="ARBA" id="ARBA00023004"/>
    </source>
</evidence>
<evidence type="ECO:0000259" key="11">
    <source>
        <dbReference type="Pfam" id="PF07992"/>
    </source>
</evidence>
<evidence type="ECO:0000313" key="13">
    <source>
        <dbReference type="Proteomes" id="UP000198742"/>
    </source>
</evidence>
<keyword evidence="4" id="KW-0285">Flavoprotein</keyword>
<dbReference type="PANTHER" id="PTHR42917">
    <property type="entry name" value="2,4-DIENOYL-COA REDUCTASE"/>
    <property type="match status" value="1"/>
</dbReference>
<keyword evidence="9" id="KW-0411">Iron-sulfur</keyword>
<keyword evidence="7" id="KW-0560">Oxidoreductase</keyword>
<comment type="cofactor">
    <cofactor evidence="2">
        <name>[4Fe-4S] cluster</name>
        <dbReference type="ChEBI" id="CHEBI:49883"/>
    </cofactor>
</comment>
<evidence type="ECO:0000256" key="5">
    <source>
        <dbReference type="ARBA" id="ARBA00022643"/>
    </source>
</evidence>
<dbReference type="GO" id="GO:0046872">
    <property type="term" value="F:metal ion binding"/>
    <property type="evidence" value="ECO:0007669"/>
    <property type="project" value="UniProtKB-KW"/>
</dbReference>
<dbReference type="SUPFAM" id="SSF51971">
    <property type="entry name" value="Nucleotide-binding domain"/>
    <property type="match status" value="1"/>
</dbReference>
<dbReference type="Pfam" id="PF07992">
    <property type="entry name" value="Pyr_redox_2"/>
    <property type="match status" value="1"/>
</dbReference>
<dbReference type="Gene3D" id="3.40.50.720">
    <property type="entry name" value="NAD(P)-binding Rossmann-like Domain"/>
    <property type="match status" value="1"/>
</dbReference>
<dbReference type="AlphaFoldDB" id="A0A1H4QWY4"/>
<dbReference type="Gene3D" id="3.20.20.70">
    <property type="entry name" value="Aldolase class I"/>
    <property type="match status" value="1"/>
</dbReference>
<protein>
    <recommendedName>
        <fullName evidence="14">2,4-dienoyl-CoA reductase</fullName>
    </recommendedName>
</protein>
<dbReference type="Pfam" id="PF00724">
    <property type="entry name" value="Oxidored_FMN"/>
    <property type="match status" value="1"/>
</dbReference>